<feature type="compositionally biased region" description="Basic residues" evidence="1">
    <location>
        <begin position="32"/>
        <end position="44"/>
    </location>
</feature>
<organism evidence="2">
    <name type="scientific">Plant associated genomovirus 9</name>
    <dbReference type="NCBI Taxonomy" id="2584403"/>
    <lineage>
        <taxon>Viruses</taxon>
        <taxon>Monodnaviria</taxon>
        <taxon>Shotokuvirae</taxon>
        <taxon>Cressdnaviricota</taxon>
        <taxon>Repensiviricetes</taxon>
        <taxon>Geplafuvirales</taxon>
        <taxon>Genomoviridae</taxon>
        <taxon>Gemykolovirus</taxon>
        <taxon>Gemykolovirus poaspe1</taxon>
    </lineage>
</organism>
<reference evidence="2" key="1">
    <citation type="submission" date="2018-09" db="EMBL/GenBank/DDBJ databases">
        <title>Diverse plant associated genomoviruses.</title>
        <authorList>
            <person name="Richet C."/>
            <person name="Kraberger S."/>
            <person name="Filloux D."/>
            <person name="Fontenele R.S."/>
            <person name="Ribeiro S.G."/>
            <person name="Martin D.P."/>
            <person name="Lamas N.S."/>
            <person name="McCarthy J."/>
            <person name="Lefeuvre P."/>
            <person name="Roumagnac P."/>
            <person name="Varsani A."/>
        </authorList>
    </citation>
    <scope>NUCLEOTIDE SEQUENCE</scope>
    <source>
        <strain evidence="2">E87_GP1</strain>
    </source>
</reference>
<evidence type="ECO:0000256" key="1">
    <source>
        <dbReference type="SAM" id="MobiDB-lite"/>
    </source>
</evidence>
<evidence type="ECO:0000313" key="2">
    <source>
        <dbReference type="EMBL" id="QCX29432.1"/>
    </source>
</evidence>
<sequence length="309" mass="35263">MAYSRYRRKPRRSYRKSGPKRRSSARPSRYTGRTRRYTRKRPMSKKSVLNTTSRKKRNGMLTWSNTTNTGASTTVGQQNVFVNAAVGGLFLWCPTAMSLDAASVIPNRASRTASTCYMRGLSEHLRIQTSSGVPWFHRRICFTIRGSDPFDEYAPDDPAPTQRQFPYIDTSNGIERLFFNANINSMNNTVGRWVSILFKGVIQKDWNDYIVAPVDTTRFTLKFDKTWTLQSGNSNGVVRERKLWHPMNKNLIYDDDENGDVQTPFYHSTTAKGGMGDYYVMDFIQSGAGGTSSDIMQITANSSLYWHEK</sequence>
<proteinExistence type="predicted"/>
<dbReference type="EMBL" id="MH939401">
    <property type="protein sequence ID" value="QCX29432.1"/>
    <property type="molecule type" value="Genomic_DNA"/>
</dbReference>
<name>A0A4Y5QD41_9VIRU</name>
<feature type="region of interest" description="Disordered" evidence="1">
    <location>
        <begin position="1"/>
        <end position="69"/>
    </location>
</feature>
<protein>
    <submittedName>
        <fullName evidence="2">Capsid protein</fullName>
    </submittedName>
</protein>
<feature type="compositionally biased region" description="Basic residues" evidence="1">
    <location>
        <begin position="1"/>
        <end position="24"/>
    </location>
</feature>
<accession>A0A4Y5QD41</accession>